<keyword evidence="2" id="KW-0132">Cell division</keyword>
<evidence type="ECO:0000313" key="8">
    <source>
        <dbReference type="RefSeq" id="XP_039134771.1"/>
    </source>
</evidence>
<comment type="similarity">
    <text evidence="1">Belongs to the cyclin family. Cyclin U/P subfamily.</text>
</comment>
<dbReference type="InterPro" id="IPR036915">
    <property type="entry name" value="Cyclin-like_sf"/>
</dbReference>
<name>A0AB40C4S0_DIOCR</name>
<dbReference type="Pfam" id="PF08613">
    <property type="entry name" value="Cyclin"/>
    <property type="match status" value="1"/>
</dbReference>
<dbReference type="GO" id="GO:0051301">
    <property type="term" value="P:cell division"/>
    <property type="evidence" value="ECO:0007669"/>
    <property type="project" value="UniProtKB-UniRule"/>
</dbReference>
<evidence type="ECO:0000256" key="6">
    <source>
        <dbReference type="SAM" id="MobiDB-lite"/>
    </source>
</evidence>
<evidence type="ECO:0000256" key="5">
    <source>
        <dbReference type="PIRNR" id="PIRNR027110"/>
    </source>
</evidence>
<dbReference type="Gene3D" id="1.10.472.10">
    <property type="entry name" value="Cyclin-like"/>
    <property type="match status" value="1"/>
</dbReference>
<gene>
    <name evidence="8" type="primary">LOC120272095</name>
</gene>
<keyword evidence="4" id="KW-0131">Cell cycle</keyword>
<evidence type="ECO:0000256" key="1">
    <source>
        <dbReference type="ARBA" id="ARBA00007215"/>
    </source>
</evidence>
<dbReference type="GeneID" id="120272095"/>
<evidence type="ECO:0000256" key="2">
    <source>
        <dbReference type="ARBA" id="ARBA00022618"/>
    </source>
</evidence>
<proteinExistence type="inferred from homology"/>
<protein>
    <recommendedName>
        <fullName evidence="5">Cyclin</fullName>
    </recommendedName>
</protein>
<accession>A0AB40C4S0</accession>
<dbReference type="AlphaFoldDB" id="A0AB40C4S0"/>
<evidence type="ECO:0000256" key="3">
    <source>
        <dbReference type="ARBA" id="ARBA00023127"/>
    </source>
</evidence>
<dbReference type="Proteomes" id="UP001515500">
    <property type="component" value="Chromosome 11"/>
</dbReference>
<dbReference type="PIRSF" id="PIRSF027110">
    <property type="entry name" value="PREG"/>
    <property type="match status" value="1"/>
</dbReference>
<dbReference type="InterPro" id="IPR013922">
    <property type="entry name" value="Cyclin_PHO80-like"/>
</dbReference>
<dbReference type="PANTHER" id="PTHR15615:SF91">
    <property type="entry name" value="CYCLIN-P4-1"/>
    <property type="match status" value="1"/>
</dbReference>
<dbReference type="PANTHER" id="PTHR15615">
    <property type="match status" value="1"/>
</dbReference>
<reference evidence="8" key="1">
    <citation type="submission" date="2025-08" db="UniProtKB">
        <authorList>
            <consortium name="RefSeq"/>
        </authorList>
    </citation>
    <scope>IDENTIFICATION</scope>
</reference>
<keyword evidence="3 5" id="KW-0195">Cyclin</keyword>
<organism evidence="7 8">
    <name type="scientific">Dioscorea cayennensis subsp. rotundata</name>
    <name type="common">White Guinea yam</name>
    <name type="synonym">Dioscorea rotundata</name>
    <dbReference type="NCBI Taxonomy" id="55577"/>
    <lineage>
        <taxon>Eukaryota</taxon>
        <taxon>Viridiplantae</taxon>
        <taxon>Streptophyta</taxon>
        <taxon>Embryophyta</taxon>
        <taxon>Tracheophyta</taxon>
        <taxon>Spermatophyta</taxon>
        <taxon>Magnoliopsida</taxon>
        <taxon>Liliopsida</taxon>
        <taxon>Dioscoreales</taxon>
        <taxon>Dioscoreaceae</taxon>
        <taxon>Dioscorea</taxon>
    </lineage>
</organism>
<dbReference type="SUPFAM" id="SSF47954">
    <property type="entry name" value="Cyclin-like"/>
    <property type="match status" value="1"/>
</dbReference>
<evidence type="ECO:0000256" key="4">
    <source>
        <dbReference type="ARBA" id="ARBA00023306"/>
    </source>
</evidence>
<feature type="region of interest" description="Disordered" evidence="6">
    <location>
        <begin position="49"/>
        <end position="68"/>
    </location>
</feature>
<keyword evidence="7" id="KW-1185">Reference proteome</keyword>
<evidence type="ECO:0000313" key="7">
    <source>
        <dbReference type="Proteomes" id="UP001515500"/>
    </source>
</evidence>
<dbReference type="InterPro" id="IPR012389">
    <property type="entry name" value="Cyclin_P/U"/>
</dbReference>
<sequence>MAEEWESSKVYPRVVTTLSSLLQRVVEINESSSSSSTTTKPLLSVWTTTNNGDEAKEEEEEEKKKNSSVFQGVRKPGISIKKYLERIFKYAGCSPACFVVAYVYLDRFTRHCPNLSIDSFNVHRLLITTVLLATKFLDDIYYNNAYFAKVGGISMAEMNLLEINFLFGIQFELNVAPRVFSSYCSILENEMSFESPNAGPRLHCFLSEEETNICKQKQLAQSNSKTTTQCS</sequence>
<dbReference type="GO" id="GO:0019901">
    <property type="term" value="F:protein kinase binding"/>
    <property type="evidence" value="ECO:0007669"/>
    <property type="project" value="UniProtKB-UniRule"/>
</dbReference>
<dbReference type="RefSeq" id="XP_039134771.1">
    <property type="nucleotide sequence ID" value="XM_039278837.1"/>
</dbReference>